<keyword evidence="2" id="KW-1185">Reference proteome</keyword>
<organism evidence="1 2">
    <name type="scientific">Persea americana</name>
    <name type="common">Avocado</name>
    <dbReference type="NCBI Taxonomy" id="3435"/>
    <lineage>
        <taxon>Eukaryota</taxon>
        <taxon>Viridiplantae</taxon>
        <taxon>Streptophyta</taxon>
        <taxon>Embryophyta</taxon>
        <taxon>Tracheophyta</taxon>
        <taxon>Spermatophyta</taxon>
        <taxon>Magnoliopsida</taxon>
        <taxon>Magnoliidae</taxon>
        <taxon>Laurales</taxon>
        <taxon>Lauraceae</taxon>
        <taxon>Persea</taxon>
    </lineage>
</organism>
<name>A0ACC2MMX8_PERAE</name>
<dbReference type="Proteomes" id="UP001234297">
    <property type="component" value="Chromosome 2"/>
</dbReference>
<comment type="caution">
    <text evidence="1">The sequence shown here is derived from an EMBL/GenBank/DDBJ whole genome shotgun (WGS) entry which is preliminary data.</text>
</comment>
<evidence type="ECO:0000313" key="1">
    <source>
        <dbReference type="EMBL" id="KAJ8646973.1"/>
    </source>
</evidence>
<accession>A0ACC2MMX8</accession>
<evidence type="ECO:0000313" key="2">
    <source>
        <dbReference type="Proteomes" id="UP001234297"/>
    </source>
</evidence>
<proteinExistence type="predicted"/>
<sequence>MFGAVITAGISHRFQDHGLPAGGYSTSEQQNEVRTGLWSFKAPYPKSLHNPRLSFFRSLPFNLNVNKPPHLHQTLSTSSQNITISPHFNKDDVVRESDPVNNVPDSIFSKLGLQLHRRDHHPIRILKNAIYDYFDTNYPNSFLKFNDLCPIVLVKAKVGKRSVPSYKYIPLKRGLKRRSIDFSVRPVPSCFSDRVWSKISLRTTATTVPSKADPMAISGPESQSQPQPPVVNMVSTTTGQTEVEFAKCDCCGLTEECTPAYITRIRERHQGRWVCGLCSEAVKEEIRRSAERLIGMDEALTRHMSFCDKVSSAVPVNPTVHLISAMRQVLRRSLDSPRFMRSTPNSPRSGRGGGGGGGGDEQVEDDTT</sequence>
<protein>
    <submittedName>
        <fullName evidence="1">Uncharacterized protein</fullName>
    </submittedName>
</protein>
<reference evidence="1 2" key="1">
    <citation type="journal article" date="2022" name="Hortic Res">
        <title>A haplotype resolved chromosomal level avocado genome allows analysis of novel avocado genes.</title>
        <authorList>
            <person name="Nath O."/>
            <person name="Fletcher S.J."/>
            <person name="Hayward A."/>
            <person name="Shaw L.M."/>
            <person name="Masouleh A.K."/>
            <person name="Furtado A."/>
            <person name="Henry R.J."/>
            <person name="Mitter N."/>
        </authorList>
    </citation>
    <scope>NUCLEOTIDE SEQUENCE [LARGE SCALE GENOMIC DNA]</scope>
    <source>
        <strain evidence="2">cv. Hass</strain>
    </source>
</reference>
<dbReference type="EMBL" id="CM056810">
    <property type="protein sequence ID" value="KAJ8646973.1"/>
    <property type="molecule type" value="Genomic_DNA"/>
</dbReference>
<gene>
    <name evidence="1" type="ORF">MRB53_008721</name>
</gene>